<dbReference type="SFLD" id="SFLDG01067">
    <property type="entry name" value="SPASM/twitch_domain_containing"/>
    <property type="match status" value="1"/>
</dbReference>
<dbReference type="InterPro" id="IPR007197">
    <property type="entry name" value="rSAM"/>
</dbReference>
<dbReference type="CDD" id="cd21109">
    <property type="entry name" value="SPASM"/>
    <property type="match status" value="1"/>
</dbReference>
<dbReference type="AlphaFoldDB" id="A0A1I5CTH9"/>
<dbReference type="SFLD" id="SFLDS00029">
    <property type="entry name" value="Radical_SAM"/>
    <property type="match status" value="1"/>
</dbReference>
<keyword evidence="4" id="KW-0411">Iron-sulfur</keyword>
<dbReference type="InterPro" id="IPR013785">
    <property type="entry name" value="Aldolase_TIM"/>
</dbReference>
<dbReference type="STRING" id="1527.SAMN04489757_1041"/>
<proteinExistence type="predicted"/>
<protein>
    <submittedName>
        <fullName evidence="6">Radical SAM additional 4Fe4S-binding SPASM domain-containing protein</fullName>
    </submittedName>
</protein>
<dbReference type="PANTHER" id="PTHR11228">
    <property type="entry name" value="RADICAL SAM DOMAIN PROTEIN"/>
    <property type="match status" value="1"/>
</dbReference>
<keyword evidence="1" id="KW-0949">S-adenosyl-L-methionine</keyword>
<keyword evidence="3" id="KW-0408">Iron</keyword>
<dbReference type="Pfam" id="PF04055">
    <property type="entry name" value="Radical_SAM"/>
    <property type="match status" value="1"/>
</dbReference>
<evidence type="ECO:0000256" key="2">
    <source>
        <dbReference type="ARBA" id="ARBA00022723"/>
    </source>
</evidence>
<dbReference type="InterPro" id="IPR008792">
    <property type="entry name" value="PQQD"/>
</dbReference>
<dbReference type="NCBIfam" id="TIGR04085">
    <property type="entry name" value="rSAM_more_4Fe4S"/>
    <property type="match status" value="1"/>
</dbReference>
<dbReference type="InterPro" id="IPR023885">
    <property type="entry name" value="4Fe4S-binding_SPASM_dom"/>
</dbReference>
<dbReference type="SFLD" id="SFLDG01386">
    <property type="entry name" value="main_SPASM_domain-containing"/>
    <property type="match status" value="1"/>
</dbReference>
<evidence type="ECO:0000256" key="3">
    <source>
        <dbReference type="ARBA" id="ARBA00023004"/>
    </source>
</evidence>
<sequence>MNDTGANIFEKLENGYSINDIINELKKIYIEETEIIKNDVEDFLLSLFNYGILSLEDHDIGRYDEFEYDITDVYSKMQTYYFKNNIPFKFFLELTYNCNLRCPHCYIQEDLTKENDFIDKNIVFKTINQIEQLDGVELIITGGEATLHPDLFEILEYATSKNLLVTLLTNGLNLYDEEYFERLITLPLVDIRISLYGISKIHNNFVHKTQAFERSFEVLKKLRKRKGLGTGVYVLTNFNIDCLDEVVKLAETNGVPIVITPTIMATAKGDKKPLDYRLSYDQLKYFTGKYLKNLNGSICTAGISRFRITPMGDVNPCEMMRHVKIGNIHDNDLFEIMESKSRKEWITYFHKMNNEHECNNCSKKKFCNYCPGLFHVENGSFLTKSSFVCMFTNLKNEYVLSIGE</sequence>
<dbReference type="Pfam" id="PF13186">
    <property type="entry name" value="SPASM"/>
    <property type="match status" value="1"/>
</dbReference>
<name>A0A1I5CTH9_9FIRM</name>
<feature type="domain" description="Radical SAM core" evidence="5">
    <location>
        <begin position="84"/>
        <end position="289"/>
    </location>
</feature>
<keyword evidence="7" id="KW-1185">Reference proteome</keyword>
<evidence type="ECO:0000313" key="6">
    <source>
        <dbReference type="EMBL" id="SFN90289.1"/>
    </source>
</evidence>
<dbReference type="PANTHER" id="PTHR11228:SF7">
    <property type="entry name" value="PQQA PEPTIDE CYCLASE"/>
    <property type="match status" value="1"/>
</dbReference>
<dbReference type="Pfam" id="PF05402">
    <property type="entry name" value="PqqD"/>
    <property type="match status" value="1"/>
</dbReference>
<dbReference type="Gene3D" id="3.20.20.70">
    <property type="entry name" value="Aldolase class I"/>
    <property type="match status" value="1"/>
</dbReference>
<dbReference type="CDD" id="cd01335">
    <property type="entry name" value="Radical_SAM"/>
    <property type="match status" value="1"/>
</dbReference>
<reference evidence="6 7" key="1">
    <citation type="submission" date="2016-10" db="EMBL/GenBank/DDBJ databases">
        <authorList>
            <person name="de Groot N.N."/>
        </authorList>
    </citation>
    <scope>NUCLEOTIDE SEQUENCE [LARGE SCALE GENOMIC DNA]</scope>
    <source>
        <strain evidence="6 7">DSM 1283</strain>
    </source>
</reference>
<dbReference type="GO" id="GO:0003824">
    <property type="term" value="F:catalytic activity"/>
    <property type="evidence" value="ECO:0007669"/>
    <property type="project" value="InterPro"/>
</dbReference>
<dbReference type="SUPFAM" id="SSF102114">
    <property type="entry name" value="Radical SAM enzymes"/>
    <property type="match status" value="1"/>
</dbReference>
<dbReference type="InterPro" id="IPR050377">
    <property type="entry name" value="Radical_SAM_PqqE_MftC-like"/>
</dbReference>
<dbReference type="PROSITE" id="PS51918">
    <property type="entry name" value="RADICAL_SAM"/>
    <property type="match status" value="1"/>
</dbReference>
<dbReference type="InterPro" id="IPR058240">
    <property type="entry name" value="rSAM_sf"/>
</dbReference>
<evidence type="ECO:0000256" key="4">
    <source>
        <dbReference type="ARBA" id="ARBA00023014"/>
    </source>
</evidence>
<dbReference type="Gene3D" id="1.10.10.1150">
    <property type="entry name" value="Coenzyme PQQ synthesis protein D (PqqD)"/>
    <property type="match status" value="1"/>
</dbReference>
<keyword evidence="2" id="KW-0479">Metal-binding</keyword>
<dbReference type="OrthoDB" id="7021155at2"/>
<dbReference type="EMBL" id="FOWD01000004">
    <property type="protein sequence ID" value="SFN90289.1"/>
    <property type="molecule type" value="Genomic_DNA"/>
</dbReference>
<dbReference type="GO" id="GO:0051536">
    <property type="term" value="F:iron-sulfur cluster binding"/>
    <property type="evidence" value="ECO:0007669"/>
    <property type="project" value="UniProtKB-KW"/>
</dbReference>
<evidence type="ECO:0000259" key="5">
    <source>
        <dbReference type="PROSITE" id="PS51918"/>
    </source>
</evidence>
<evidence type="ECO:0000313" key="7">
    <source>
        <dbReference type="Proteomes" id="UP000198806"/>
    </source>
</evidence>
<organism evidence="6 7">
    <name type="scientific">Anaerocolumna aminovalerica</name>
    <dbReference type="NCBI Taxonomy" id="1527"/>
    <lineage>
        <taxon>Bacteria</taxon>
        <taxon>Bacillati</taxon>
        <taxon>Bacillota</taxon>
        <taxon>Clostridia</taxon>
        <taxon>Lachnospirales</taxon>
        <taxon>Lachnospiraceae</taxon>
        <taxon>Anaerocolumna</taxon>
    </lineage>
</organism>
<dbReference type="InterPro" id="IPR041881">
    <property type="entry name" value="PqqD_sf"/>
</dbReference>
<gene>
    <name evidence="6" type="ORF">SAMN04489757_1041</name>
</gene>
<evidence type="ECO:0000256" key="1">
    <source>
        <dbReference type="ARBA" id="ARBA00022691"/>
    </source>
</evidence>
<accession>A0A1I5CTH9</accession>
<dbReference type="Proteomes" id="UP000198806">
    <property type="component" value="Unassembled WGS sequence"/>
</dbReference>
<dbReference type="GO" id="GO:0046872">
    <property type="term" value="F:metal ion binding"/>
    <property type="evidence" value="ECO:0007669"/>
    <property type="project" value="UniProtKB-KW"/>
</dbReference>